<dbReference type="EMBL" id="MFSS01000009">
    <property type="protein sequence ID" value="OGI44856.1"/>
    <property type="molecule type" value="Genomic_DNA"/>
</dbReference>
<evidence type="ECO:0000313" key="2">
    <source>
        <dbReference type="EMBL" id="OGI44856.1"/>
    </source>
</evidence>
<evidence type="ECO:0000256" key="1">
    <source>
        <dbReference type="SAM" id="MobiDB-lite"/>
    </source>
</evidence>
<accession>A0A1F6TIF4</accession>
<protein>
    <submittedName>
        <fullName evidence="2">Uncharacterized protein</fullName>
    </submittedName>
</protein>
<reference evidence="2 3" key="1">
    <citation type="journal article" date="2016" name="Nat. Commun.">
        <title>Thousands of microbial genomes shed light on interconnected biogeochemical processes in an aquifer system.</title>
        <authorList>
            <person name="Anantharaman K."/>
            <person name="Brown C.T."/>
            <person name="Hug L.A."/>
            <person name="Sharon I."/>
            <person name="Castelle C.J."/>
            <person name="Probst A.J."/>
            <person name="Thomas B.C."/>
            <person name="Singh A."/>
            <person name="Wilkins M.J."/>
            <person name="Karaoz U."/>
            <person name="Brodie E.L."/>
            <person name="Williams K.H."/>
            <person name="Hubbard S.S."/>
            <person name="Banfield J.F."/>
        </authorList>
    </citation>
    <scope>NUCLEOTIDE SEQUENCE [LARGE SCALE GENOMIC DNA]</scope>
</reference>
<evidence type="ECO:0000313" key="3">
    <source>
        <dbReference type="Proteomes" id="UP000177925"/>
    </source>
</evidence>
<dbReference type="AlphaFoldDB" id="A0A1F6TIF4"/>
<sequence>MRSTGRSNHSALRPEGVHRLTTGSSLARRANARNCNGSPNTMAAAPGLSSSHSSSVNTPAPVAPTICRVWAARAAARSAGSGSAA</sequence>
<proteinExistence type="predicted"/>
<feature type="compositionally biased region" description="Polar residues" evidence="1">
    <location>
        <begin position="1"/>
        <end position="10"/>
    </location>
</feature>
<dbReference type="Proteomes" id="UP000177925">
    <property type="component" value="Unassembled WGS sequence"/>
</dbReference>
<comment type="caution">
    <text evidence="2">The sequence shown here is derived from an EMBL/GenBank/DDBJ whole genome shotgun (WGS) entry which is preliminary data.</text>
</comment>
<feature type="region of interest" description="Disordered" evidence="1">
    <location>
        <begin position="1"/>
        <end position="61"/>
    </location>
</feature>
<name>A0A1F6TIF4_9PROT</name>
<organism evidence="2 3">
    <name type="scientific">Candidatus Muproteobacteria bacterium RBG_16_64_11</name>
    <dbReference type="NCBI Taxonomy" id="1817758"/>
    <lineage>
        <taxon>Bacteria</taxon>
        <taxon>Pseudomonadati</taxon>
        <taxon>Pseudomonadota</taxon>
        <taxon>Candidatus Muproteobacteria</taxon>
    </lineage>
</organism>
<gene>
    <name evidence="2" type="ORF">A2150_01245</name>
</gene>